<evidence type="ECO:0000313" key="1">
    <source>
        <dbReference type="EMBL" id="MBE1605996.1"/>
    </source>
</evidence>
<dbReference type="EMBL" id="JADBEM010000001">
    <property type="protein sequence ID" value="MBE1605996.1"/>
    <property type="molecule type" value="Genomic_DNA"/>
</dbReference>
<keyword evidence="2" id="KW-1185">Reference proteome</keyword>
<dbReference type="AlphaFoldDB" id="A0A927MTE9"/>
<proteinExistence type="predicted"/>
<comment type="caution">
    <text evidence="1">The sequence shown here is derived from an EMBL/GenBank/DDBJ whole genome shotgun (WGS) entry which is preliminary data.</text>
</comment>
<dbReference type="Proteomes" id="UP000638648">
    <property type="component" value="Unassembled WGS sequence"/>
</dbReference>
<organism evidence="1 2">
    <name type="scientific">Actinopolymorpha pittospori</name>
    <dbReference type="NCBI Taxonomy" id="648752"/>
    <lineage>
        <taxon>Bacteria</taxon>
        <taxon>Bacillati</taxon>
        <taxon>Actinomycetota</taxon>
        <taxon>Actinomycetes</taxon>
        <taxon>Propionibacteriales</taxon>
        <taxon>Actinopolymorphaceae</taxon>
        <taxon>Actinopolymorpha</taxon>
    </lineage>
</organism>
<name>A0A927MTE9_9ACTN</name>
<evidence type="ECO:0000313" key="2">
    <source>
        <dbReference type="Proteomes" id="UP000638648"/>
    </source>
</evidence>
<accession>A0A927MTE9</accession>
<protein>
    <submittedName>
        <fullName evidence="1">Uncharacterized protein</fullName>
    </submittedName>
</protein>
<reference evidence="1" key="1">
    <citation type="submission" date="2020-10" db="EMBL/GenBank/DDBJ databases">
        <title>Sequencing the genomes of 1000 actinobacteria strains.</title>
        <authorList>
            <person name="Klenk H.-P."/>
        </authorList>
    </citation>
    <scope>NUCLEOTIDE SEQUENCE</scope>
    <source>
        <strain evidence="1">DSM 45354</strain>
    </source>
</reference>
<gene>
    <name evidence="1" type="ORF">HEB94_002844</name>
</gene>
<sequence>MALPSRVWSRGWPVEARHAVHPASRNSSSRNK</sequence>